<proteinExistence type="predicted"/>
<feature type="chain" id="PRO_5043003568" description="WD-like domain-containing protein" evidence="1">
    <location>
        <begin position="20"/>
        <end position="188"/>
    </location>
</feature>
<name>A0AAN6RG52_9PLEO</name>
<organism evidence="3 4">
    <name type="scientific">Pseudopithomyces chartarum</name>
    <dbReference type="NCBI Taxonomy" id="1892770"/>
    <lineage>
        <taxon>Eukaryota</taxon>
        <taxon>Fungi</taxon>
        <taxon>Dikarya</taxon>
        <taxon>Ascomycota</taxon>
        <taxon>Pezizomycotina</taxon>
        <taxon>Dothideomycetes</taxon>
        <taxon>Pleosporomycetidae</taxon>
        <taxon>Pleosporales</taxon>
        <taxon>Massarineae</taxon>
        <taxon>Didymosphaeriaceae</taxon>
        <taxon>Pseudopithomyces</taxon>
    </lineage>
</organism>
<comment type="caution">
    <text evidence="3">The sequence shown here is derived from an EMBL/GenBank/DDBJ whole genome shotgun (WGS) entry which is preliminary data.</text>
</comment>
<protein>
    <recommendedName>
        <fullName evidence="2">WD-like domain-containing protein</fullName>
    </recommendedName>
</protein>
<gene>
    <name evidence="3" type="ORF">GRF29_96g1827102</name>
</gene>
<dbReference type="Proteomes" id="UP001280581">
    <property type="component" value="Unassembled WGS sequence"/>
</dbReference>
<feature type="domain" description="WD-like" evidence="2">
    <location>
        <begin position="83"/>
        <end position="187"/>
    </location>
</feature>
<dbReference type="Pfam" id="PF20493">
    <property type="entry name" value="WD-like_fungi"/>
    <property type="match status" value="1"/>
</dbReference>
<reference evidence="3 4" key="1">
    <citation type="submission" date="2021-02" db="EMBL/GenBank/DDBJ databases">
        <title>Genome assembly of Pseudopithomyces chartarum.</title>
        <authorList>
            <person name="Jauregui R."/>
            <person name="Singh J."/>
            <person name="Voisey C."/>
        </authorList>
    </citation>
    <scope>NUCLEOTIDE SEQUENCE [LARGE SCALE GENOMIC DNA]</scope>
    <source>
        <strain evidence="3 4">AGR01</strain>
    </source>
</reference>
<evidence type="ECO:0000256" key="1">
    <source>
        <dbReference type="SAM" id="SignalP"/>
    </source>
</evidence>
<keyword evidence="4" id="KW-1185">Reference proteome</keyword>
<evidence type="ECO:0000313" key="4">
    <source>
        <dbReference type="Proteomes" id="UP001280581"/>
    </source>
</evidence>
<dbReference type="AlphaFoldDB" id="A0AAN6RG52"/>
<evidence type="ECO:0000313" key="3">
    <source>
        <dbReference type="EMBL" id="KAK3208206.1"/>
    </source>
</evidence>
<accession>A0AAN6RG52</accession>
<evidence type="ECO:0000259" key="2">
    <source>
        <dbReference type="Pfam" id="PF20493"/>
    </source>
</evidence>
<dbReference type="EMBL" id="WVTA01000008">
    <property type="protein sequence ID" value="KAK3208206.1"/>
    <property type="molecule type" value="Genomic_DNA"/>
</dbReference>
<keyword evidence="1" id="KW-0732">Signal</keyword>
<sequence length="188" mass="20396">MFFQKTALLAFLASSLVAAVPAPIEVKLPATPEGLVIIDQRYVGKDILVTYGDVDLHGADGQKLKGRSLPPMSELEKRQCGSNDLFCSRSYIPNDICVRQLQSDINLTYRDTIPEAPRSICRTSSNNGFCCVSWAHPARGAVRNNLLAAMSKTYYGCVKNGQSGLTRNTNLGGTCTTQCLSSNANTCR</sequence>
<feature type="signal peptide" evidence="1">
    <location>
        <begin position="1"/>
        <end position="19"/>
    </location>
</feature>
<dbReference type="InterPro" id="IPR046925">
    <property type="entry name" value="WD-like_fungi"/>
</dbReference>